<dbReference type="Proteomes" id="UP001162131">
    <property type="component" value="Unassembled WGS sequence"/>
</dbReference>
<keyword evidence="5 10" id="KW-0547">Nucleotide-binding</keyword>
<dbReference type="SMART" id="SM00220">
    <property type="entry name" value="S_TKc"/>
    <property type="match status" value="1"/>
</dbReference>
<dbReference type="GO" id="GO:0004674">
    <property type="term" value="F:protein serine/threonine kinase activity"/>
    <property type="evidence" value="ECO:0007669"/>
    <property type="project" value="UniProtKB-KW"/>
</dbReference>
<evidence type="ECO:0000313" key="14">
    <source>
        <dbReference type="Proteomes" id="UP001162131"/>
    </source>
</evidence>
<dbReference type="EMBL" id="CAJZBQ010000038">
    <property type="protein sequence ID" value="CAG9325377.1"/>
    <property type="molecule type" value="Genomic_DNA"/>
</dbReference>
<feature type="domain" description="Protein kinase" evidence="12">
    <location>
        <begin position="11"/>
        <end position="288"/>
    </location>
</feature>
<keyword evidence="4" id="KW-0808">Transferase</keyword>
<evidence type="ECO:0000256" key="11">
    <source>
        <dbReference type="RuleBase" id="RU000304"/>
    </source>
</evidence>
<name>A0AAU9JK00_9CILI</name>
<keyword evidence="14" id="KW-1185">Reference proteome</keyword>
<keyword evidence="3 11" id="KW-0723">Serine/threonine-protein kinase</keyword>
<dbReference type="PROSITE" id="PS00108">
    <property type="entry name" value="PROTEIN_KINASE_ST"/>
    <property type="match status" value="1"/>
</dbReference>
<comment type="catalytic activity">
    <reaction evidence="8">
        <text>L-threonyl-[protein] + ATP = O-phospho-L-threonyl-[protein] + ADP + H(+)</text>
        <dbReference type="Rhea" id="RHEA:46608"/>
        <dbReference type="Rhea" id="RHEA-COMP:11060"/>
        <dbReference type="Rhea" id="RHEA-COMP:11605"/>
        <dbReference type="ChEBI" id="CHEBI:15378"/>
        <dbReference type="ChEBI" id="CHEBI:30013"/>
        <dbReference type="ChEBI" id="CHEBI:30616"/>
        <dbReference type="ChEBI" id="CHEBI:61977"/>
        <dbReference type="ChEBI" id="CHEBI:456216"/>
        <dbReference type="EC" id="2.7.11.1"/>
    </reaction>
</comment>
<dbReference type="GO" id="GO:0007165">
    <property type="term" value="P:signal transduction"/>
    <property type="evidence" value="ECO:0007669"/>
    <property type="project" value="TreeGrafter"/>
</dbReference>
<dbReference type="Pfam" id="PF00069">
    <property type="entry name" value="Pkinase"/>
    <property type="match status" value="1"/>
</dbReference>
<evidence type="ECO:0000259" key="12">
    <source>
        <dbReference type="PROSITE" id="PS50011"/>
    </source>
</evidence>
<dbReference type="EC" id="2.7.11.1" evidence="2"/>
<dbReference type="InterPro" id="IPR000719">
    <property type="entry name" value="Prot_kinase_dom"/>
</dbReference>
<evidence type="ECO:0000256" key="5">
    <source>
        <dbReference type="ARBA" id="ARBA00022741"/>
    </source>
</evidence>
<sequence>MTRSHSTLDNYIVIKTLGKGATSKVKLVQDKNTQEIFAVKIFKPPTELNFERYRDSIANEIRSLKLVSHPNVIKCFGFSENGIYIQKSSGSLKKCTYLVMEVCPNGSLYDIIFYTGILNERITRYLFHQLVEALECCHNSGVTHRDLKPQNILFDENYNLKLSDFGLSINLFGRDGSGYLGSPVGTENYMAPEIHMRNPYVGTNIDVFSLGVILFIIYSYNPPFRFGYLTDPCYNMLVNNESMFWGLHSRNKSEGFYTPEFKSLIKGMLALDPKKRYTISDIKADSWYNGPAATYEEVYRDLMSRCQAVNRMVEQVKEQQTISSTSTKSTSASSRIYRGDSSMSEFRSRSLSIVIDDLSVKPLPESYITVRKFSQFVTDLKPIDLINIIIQEIYKNDGEVQISLEFYEIKSKIFLEENEIEFKATVYQVEADIYLLDLICKSSEQRIFIEFVKKLFESIKEVQSPSEESNNFSSSFLSVSNNFSSSYLSVPTN</sequence>
<evidence type="ECO:0000256" key="3">
    <source>
        <dbReference type="ARBA" id="ARBA00022527"/>
    </source>
</evidence>
<evidence type="ECO:0000313" key="13">
    <source>
        <dbReference type="EMBL" id="CAG9325377.1"/>
    </source>
</evidence>
<dbReference type="PROSITE" id="PS00107">
    <property type="entry name" value="PROTEIN_KINASE_ATP"/>
    <property type="match status" value="1"/>
</dbReference>
<comment type="subunit">
    <text evidence="1">Monomer.</text>
</comment>
<comment type="catalytic activity">
    <reaction evidence="9">
        <text>L-seryl-[protein] + ATP = O-phospho-L-seryl-[protein] + ADP + H(+)</text>
        <dbReference type="Rhea" id="RHEA:17989"/>
        <dbReference type="Rhea" id="RHEA-COMP:9863"/>
        <dbReference type="Rhea" id="RHEA-COMP:11604"/>
        <dbReference type="ChEBI" id="CHEBI:15378"/>
        <dbReference type="ChEBI" id="CHEBI:29999"/>
        <dbReference type="ChEBI" id="CHEBI:30616"/>
        <dbReference type="ChEBI" id="CHEBI:83421"/>
        <dbReference type="ChEBI" id="CHEBI:456216"/>
        <dbReference type="EC" id="2.7.11.1"/>
    </reaction>
</comment>
<evidence type="ECO:0000256" key="9">
    <source>
        <dbReference type="ARBA" id="ARBA00048679"/>
    </source>
</evidence>
<dbReference type="PROSITE" id="PS50011">
    <property type="entry name" value="PROTEIN_KINASE_DOM"/>
    <property type="match status" value="1"/>
</dbReference>
<comment type="caution">
    <text evidence="13">The sequence shown here is derived from an EMBL/GenBank/DDBJ whole genome shotgun (WGS) entry which is preliminary data.</text>
</comment>
<protein>
    <recommendedName>
        <fullName evidence="2">non-specific serine/threonine protein kinase</fullName>
        <ecNumber evidence="2">2.7.11.1</ecNumber>
    </recommendedName>
</protein>
<dbReference type="AlphaFoldDB" id="A0AAU9JK00"/>
<dbReference type="GO" id="GO:0005524">
    <property type="term" value="F:ATP binding"/>
    <property type="evidence" value="ECO:0007669"/>
    <property type="project" value="UniProtKB-UniRule"/>
</dbReference>
<keyword evidence="6" id="KW-0418">Kinase</keyword>
<keyword evidence="7 10" id="KW-0067">ATP-binding</keyword>
<gene>
    <name evidence="13" type="ORF">BSTOLATCC_MIC38635</name>
</gene>
<reference evidence="13" key="1">
    <citation type="submission" date="2021-09" db="EMBL/GenBank/DDBJ databases">
        <authorList>
            <consortium name="AG Swart"/>
            <person name="Singh M."/>
            <person name="Singh A."/>
            <person name="Seah K."/>
            <person name="Emmerich C."/>
        </authorList>
    </citation>
    <scope>NUCLEOTIDE SEQUENCE</scope>
    <source>
        <strain evidence="13">ATCC30299</strain>
    </source>
</reference>
<dbReference type="Gene3D" id="1.10.510.10">
    <property type="entry name" value="Transferase(Phosphotransferase) domain 1"/>
    <property type="match status" value="1"/>
</dbReference>
<dbReference type="InterPro" id="IPR017441">
    <property type="entry name" value="Protein_kinase_ATP_BS"/>
</dbReference>
<proteinExistence type="inferred from homology"/>
<evidence type="ECO:0000256" key="10">
    <source>
        <dbReference type="PROSITE-ProRule" id="PRU10141"/>
    </source>
</evidence>
<dbReference type="InterPro" id="IPR008271">
    <property type="entry name" value="Ser/Thr_kinase_AS"/>
</dbReference>
<organism evidence="13 14">
    <name type="scientific">Blepharisma stoltei</name>
    <dbReference type="NCBI Taxonomy" id="1481888"/>
    <lineage>
        <taxon>Eukaryota</taxon>
        <taxon>Sar</taxon>
        <taxon>Alveolata</taxon>
        <taxon>Ciliophora</taxon>
        <taxon>Postciliodesmatophora</taxon>
        <taxon>Heterotrichea</taxon>
        <taxon>Heterotrichida</taxon>
        <taxon>Blepharismidae</taxon>
        <taxon>Blepharisma</taxon>
    </lineage>
</organism>
<dbReference type="FunFam" id="1.10.510.10:FF:000571">
    <property type="entry name" value="Maternal embryonic leucine zipper kinase"/>
    <property type="match status" value="1"/>
</dbReference>
<evidence type="ECO:0000256" key="6">
    <source>
        <dbReference type="ARBA" id="ARBA00022777"/>
    </source>
</evidence>
<comment type="similarity">
    <text evidence="11">Belongs to the protein kinase superfamily.</text>
</comment>
<evidence type="ECO:0000256" key="1">
    <source>
        <dbReference type="ARBA" id="ARBA00011245"/>
    </source>
</evidence>
<evidence type="ECO:0000256" key="2">
    <source>
        <dbReference type="ARBA" id="ARBA00012513"/>
    </source>
</evidence>
<accession>A0AAU9JK00</accession>
<evidence type="ECO:0000256" key="4">
    <source>
        <dbReference type="ARBA" id="ARBA00022679"/>
    </source>
</evidence>
<dbReference type="SUPFAM" id="SSF56112">
    <property type="entry name" value="Protein kinase-like (PK-like)"/>
    <property type="match status" value="1"/>
</dbReference>
<dbReference type="PANTHER" id="PTHR43895:SF32">
    <property type="entry name" value="SERINE_THREONINE-PROTEIN KINASE CHK1"/>
    <property type="match status" value="1"/>
</dbReference>
<evidence type="ECO:0000256" key="7">
    <source>
        <dbReference type="ARBA" id="ARBA00022840"/>
    </source>
</evidence>
<feature type="binding site" evidence="10">
    <location>
        <position position="40"/>
    </location>
    <ligand>
        <name>ATP</name>
        <dbReference type="ChEBI" id="CHEBI:30616"/>
    </ligand>
</feature>
<dbReference type="InterPro" id="IPR011009">
    <property type="entry name" value="Kinase-like_dom_sf"/>
</dbReference>
<dbReference type="PANTHER" id="PTHR43895">
    <property type="entry name" value="CALCIUM/CALMODULIN-DEPENDENT PROTEIN KINASE KINASE-RELATED"/>
    <property type="match status" value="1"/>
</dbReference>
<evidence type="ECO:0000256" key="8">
    <source>
        <dbReference type="ARBA" id="ARBA00047899"/>
    </source>
</evidence>